<sequence length="139" mass="14802">MRDANLVIIADSFPLSEELDISRLLYAVTDRGANALSSILGSLRKINLLGNYCISDASLISVIKCPNLIEIQVGYSSGVTSNGISSVLCNSKSLNSLVLSGKQINSAGMTCCIVCSRVLSTLVFGTMKILDELLDTIVR</sequence>
<keyword evidence="2" id="KW-1185">Reference proteome</keyword>
<reference evidence="1" key="1">
    <citation type="submission" date="2023-05" db="EMBL/GenBank/DDBJ databases">
        <title>Nepenthes gracilis genome sequencing.</title>
        <authorList>
            <person name="Fukushima K."/>
        </authorList>
    </citation>
    <scope>NUCLEOTIDE SEQUENCE</scope>
    <source>
        <strain evidence="1">SING2019-196</strain>
    </source>
</reference>
<gene>
    <name evidence="1" type="ORF">Nepgr_017738</name>
</gene>
<dbReference type="Proteomes" id="UP001279734">
    <property type="component" value="Unassembled WGS sequence"/>
</dbReference>
<dbReference type="AlphaFoldDB" id="A0AAD3XSF4"/>
<dbReference type="Gene3D" id="3.80.10.10">
    <property type="entry name" value="Ribonuclease Inhibitor"/>
    <property type="match status" value="1"/>
</dbReference>
<comment type="caution">
    <text evidence="1">The sequence shown here is derived from an EMBL/GenBank/DDBJ whole genome shotgun (WGS) entry which is preliminary data.</text>
</comment>
<protein>
    <submittedName>
        <fullName evidence="1">Uncharacterized protein</fullName>
    </submittedName>
</protein>
<dbReference type="EMBL" id="BSYO01000016">
    <property type="protein sequence ID" value="GMH15897.1"/>
    <property type="molecule type" value="Genomic_DNA"/>
</dbReference>
<proteinExistence type="predicted"/>
<evidence type="ECO:0000313" key="2">
    <source>
        <dbReference type="Proteomes" id="UP001279734"/>
    </source>
</evidence>
<evidence type="ECO:0000313" key="1">
    <source>
        <dbReference type="EMBL" id="GMH15897.1"/>
    </source>
</evidence>
<organism evidence="1 2">
    <name type="scientific">Nepenthes gracilis</name>
    <name type="common">Slender pitcher plant</name>
    <dbReference type="NCBI Taxonomy" id="150966"/>
    <lineage>
        <taxon>Eukaryota</taxon>
        <taxon>Viridiplantae</taxon>
        <taxon>Streptophyta</taxon>
        <taxon>Embryophyta</taxon>
        <taxon>Tracheophyta</taxon>
        <taxon>Spermatophyta</taxon>
        <taxon>Magnoliopsida</taxon>
        <taxon>eudicotyledons</taxon>
        <taxon>Gunneridae</taxon>
        <taxon>Pentapetalae</taxon>
        <taxon>Caryophyllales</taxon>
        <taxon>Nepenthaceae</taxon>
        <taxon>Nepenthes</taxon>
    </lineage>
</organism>
<dbReference type="SUPFAM" id="SSF52047">
    <property type="entry name" value="RNI-like"/>
    <property type="match status" value="1"/>
</dbReference>
<dbReference type="InterPro" id="IPR032675">
    <property type="entry name" value="LRR_dom_sf"/>
</dbReference>
<name>A0AAD3XSF4_NEPGR</name>
<accession>A0AAD3XSF4</accession>